<feature type="compositionally biased region" description="Polar residues" evidence="1">
    <location>
        <begin position="113"/>
        <end position="133"/>
    </location>
</feature>
<sequence length="249" mass="25792">MATLEPGWYPDPEAHGFLRYWDGVTWTLSRVPAQEAGSAAPYPPFPGPDKAGYSDVRTSPVPVGPGQQTPSPWYLRKPFVAAAVVVGLLSIGAAIGNGSDEQDTKEPGKTEQAAATEQRQGSPNTLKATTSESDGVAPVDVEAAEPAKSAKPGGPVGRGQVGGQSNAGGDSFALPDETGKNLQAAQDDVQAVSGIPFFVTFSEDASGEGRAQILDSGWQVCSQQPAAGTMVSVEDDITFFVVRVSESCP</sequence>
<dbReference type="Proteomes" id="UP001500221">
    <property type="component" value="Unassembled WGS sequence"/>
</dbReference>
<dbReference type="RefSeq" id="WP_345461664.1">
    <property type="nucleotide sequence ID" value="NZ_BAABKG010000004.1"/>
</dbReference>
<evidence type="ECO:0000256" key="1">
    <source>
        <dbReference type="SAM" id="MobiDB-lite"/>
    </source>
</evidence>
<evidence type="ECO:0000313" key="4">
    <source>
        <dbReference type="Proteomes" id="UP001500221"/>
    </source>
</evidence>
<reference evidence="4" key="1">
    <citation type="journal article" date="2019" name="Int. J. Syst. Evol. Microbiol.">
        <title>The Global Catalogue of Microorganisms (GCM) 10K type strain sequencing project: providing services to taxonomists for standard genome sequencing and annotation.</title>
        <authorList>
            <consortium name="The Broad Institute Genomics Platform"/>
            <consortium name="The Broad Institute Genome Sequencing Center for Infectious Disease"/>
            <person name="Wu L."/>
            <person name="Ma J."/>
        </authorList>
    </citation>
    <scope>NUCLEOTIDE SEQUENCE [LARGE SCALE GENOMIC DNA]</scope>
    <source>
        <strain evidence="4">JCM 18459</strain>
    </source>
</reference>
<organism evidence="3 4">
    <name type="scientific">Nocardioides marinquilinus</name>
    <dbReference type="NCBI Taxonomy" id="1210400"/>
    <lineage>
        <taxon>Bacteria</taxon>
        <taxon>Bacillati</taxon>
        <taxon>Actinomycetota</taxon>
        <taxon>Actinomycetes</taxon>
        <taxon>Propionibacteriales</taxon>
        <taxon>Nocardioidaceae</taxon>
        <taxon>Nocardioides</taxon>
    </lineage>
</organism>
<proteinExistence type="predicted"/>
<feature type="region of interest" description="Disordered" evidence="1">
    <location>
        <begin position="36"/>
        <end position="69"/>
    </location>
</feature>
<feature type="region of interest" description="Disordered" evidence="1">
    <location>
        <begin position="96"/>
        <end position="177"/>
    </location>
</feature>
<feature type="compositionally biased region" description="Gly residues" evidence="1">
    <location>
        <begin position="154"/>
        <end position="166"/>
    </location>
</feature>
<dbReference type="InterPro" id="IPR018929">
    <property type="entry name" value="DUF2510"/>
</dbReference>
<evidence type="ECO:0000259" key="2">
    <source>
        <dbReference type="Pfam" id="PF10708"/>
    </source>
</evidence>
<name>A0ABP9PWU5_9ACTN</name>
<accession>A0ABP9PWU5</accession>
<dbReference type="Gene3D" id="3.30.10.20">
    <property type="match status" value="1"/>
</dbReference>
<dbReference type="Pfam" id="PF10708">
    <property type="entry name" value="DUF2510"/>
    <property type="match status" value="1"/>
</dbReference>
<gene>
    <name evidence="3" type="ORF">GCM10023340_35430</name>
</gene>
<feature type="domain" description="DUF2510" evidence="2">
    <location>
        <begin position="6"/>
        <end position="37"/>
    </location>
</feature>
<comment type="caution">
    <text evidence="3">The sequence shown here is derived from an EMBL/GenBank/DDBJ whole genome shotgun (WGS) entry which is preliminary data.</text>
</comment>
<feature type="compositionally biased region" description="Low complexity" evidence="1">
    <location>
        <begin position="136"/>
        <end position="147"/>
    </location>
</feature>
<keyword evidence="4" id="KW-1185">Reference proteome</keyword>
<evidence type="ECO:0000313" key="3">
    <source>
        <dbReference type="EMBL" id="GAA5153416.1"/>
    </source>
</evidence>
<protein>
    <recommendedName>
        <fullName evidence="2">DUF2510 domain-containing protein</fullName>
    </recommendedName>
</protein>
<dbReference type="EMBL" id="BAABKG010000004">
    <property type="protein sequence ID" value="GAA5153416.1"/>
    <property type="molecule type" value="Genomic_DNA"/>
</dbReference>